<dbReference type="InterPro" id="IPR050763">
    <property type="entry name" value="ABC_transporter_ATP-binding"/>
</dbReference>
<dbReference type="Pfam" id="PF13732">
    <property type="entry name" value="DrrA1-3_C"/>
    <property type="match status" value="1"/>
</dbReference>
<keyword evidence="8" id="KW-1185">Reference proteome</keyword>
<dbReference type="GO" id="GO:0005886">
    <property type="term" value="C:plasma membrane"/>
    <property type="evidence" value="ECO:0007669"/>
    <property type="project" value="UniProtKB-SubCell"/>
</dbReference>
<evidence type="ECO:0000256" key="4">
    <source>
        <dbReference type="ARBA" id="ARBA00022840"/>
    </source>
</evidence>
<dbReference type="InterPro" id="IPR027417">
    <property type="entry name" value="P-loop_NTPase"/>
</dbReference>
<evidence type="ECO:0000313" key="8">
    <source>
        <dbReference type="Proteomes" id="UP000217784"/>
    </source>
</evidence>
<reference evidence="7 8" key="1">
    <citation type="journal article" date="2017" name="BMC Genomics">
        <title>Genomic analysis of methanogenic archaea reveals a shift towards energy conservation.</title>
        <authorList>
            <person name="Gilmore S.P."/>
            <person name="Henske J.K."/>
            <person name="Sexton J.A."/>
            <person name="Solomon K.V."/>
            <person name="Seppala S."/>
            <person name="Yoo J.I."/>
            <person name="Huyett L.M."/>
            <person name="Pressman A."/>
            <person name="Cogan J.Z."/>
            <person name="Kivenson V."/>
            <person name="Peng X."/>
            <person name="Tan Y."/>
            <person name="Valentine D.L."/>
            <person name="O'Malley M.A."/>
        </authorList>
    </citation>
    <scope>NUCLEOTIDE SEQUENCE [LARGE SCALE GENOMIC DNA]</scope>
    <source>
        <strain evidence="7 8">M.o.H.</strain>
    </source>
</reference>
<comment type="similarity">
    <text evidence="5">Belongs to the ABC transporter superfamily. Drug exporter-1 (DrugE1) (TC 3.A.1.105) family.</text>
</comment>
<accession>A0A2A2H6G1</accession>
<keyword evidence="4 7" id="KW-0067">ATP-binding</keyword>
<dbReference type="InterPro" id="IPR017871">
    <property type="entry name" value="ABC_transporter-like_CS"/>
</dbReference>
<dbReference type="RefSeq" id="WP_069585551.1">
    <property type="nucleotide sequence ID" value="NZ_LMVM01000012.1"/>
</dbReference>
<dbReference type="PROSITE" id="PS50893">
    <property type="entry name" value="ABC_TRANSPORTER_2"/>
    <property type="match status" value="1"/>
</dbReference>
<evidence type="ECO:0000256" key="5">
    <source>
        <dbReference type="ARBA" id="ARBA00049985"/>
    </source>
</evidence>
<dbReference type="EMBL" id="LMVM01000012">
    <property type="protein sequence ID" value="PAV04853.1"/>
    <property type="molecule type" value="Genomic_DNA"/>
</dbReference>
<gene>
    <name evidence="7" type="ORF">ASJ80_11115</name>
</gene>
<dbReference type="PANTHER" id="PTHR42711:SF5">
    <property type="entry name" value="ABC TRANSPORTER ATP-BINDING PROTEIN NATA"/>
    <property type="match status" value="1"/>
</dbReference>
<dbReference type="InterPro" id="IPR003593">
    <property type="entry name" value="AAA+_ATPase"/>
</dbReference>
<dbReference type="Pfam" id="PF00005">
    <property type="entry name" value="ABC_tran"/>
    <property type="match status" value="1"/>
</dbReference>
<dbReference type="GO" id="GO:1900753">
    <property type="term" value="P:doxorubicin transport"/>
    <property type="evidence" value="ECO:0007669"/>
    <property type="project" value="InterPro"/>
</dbReference>
<dbReference type="OrthoDB" id="31298at2157"/>
<dbReference type="SUPFAM" id="SSF52540">
    <property type="entry name" value="P-loop containing nucleoside triphosphate hydrolases"/>
    <property type="match status" value="1"/>
</dbReference>
<keyword evidence="3" id="KW-0547">Nucleotide-binding</keyword>
<dbReference type="GO" id="GO:0005524">
    <property type="term" value="F:ATP binding"/>
    <property type="evidence" value="ECO:0007669"/>
    <property type="project" value="UniProtKB-KW"/>
</dbReference>
<dbReference type="InterPro" id="IPR003439">
    <property type="entry name" value="ABC_transporter-like_ATP-bd"/>
</dbReference>
<organism evidence="7 8">
    <name type="scientific">Methanobacterium bryantii</name>
    <dbReference type="NCBI Taxonomy" id="2161"/>
    <lineage>
        <taxon>Archaea</taxon>
        <taxon>Methanobacteriati</taxon>
        <taxon>Methanobacteriota</taxon>
        <taxon>Methanomada group</taxon>
        <taxon>Methanobacteria</taxon>
        <taxon>Methanobacteriales</taxon>
        <taxon>Methanobacteriaceae</taxon>
        <taxon>Methanobacterium</taxon>
    </lineage>
</organism>
<comment type="caution">
    <text evidence="7">The sequence shown here is derived from an EMBL/GenBank/DDBJ whole genome shotgun (WGS) entry which is preliminary data.</text>
</comment>
<evidence type="ECO:0000256" key="2">
    <source>
        <dbReference type="ARBA" id="ARBA00022448"/>
    </source>
</evidence>
<dbReference type="Proteomes" id="UP000217784">
    <property type="component" value="Unassembled WGS sequence"/>
</dbReference>
<evidence type="ECO:0000259" key="6">
    <source>
        <dbReference type="PROSITE" id="PS50893"/>
    </source>
</evidence>
<dbReference type="GO" id="GO:0016887">
    <property type="term" value="F:ATP hydrolysis activity"/>
    <property type="evidence" value="ECO:0007669"/>
    <property type="project" value="InterPro"/>
</dbReference>
<dbReference type="PANTHER" id="PTHR42711">
    <property type="entry name" value="ABC TRANSPORTER ATP-BINDING PROTEIN"/>
    <property type="match status" value="1"/>
</dbReference>
<sequence>MKYAIETFDLTKRYNNDFLAVDALNMRVRDKTIFGFLGPNGAGKTTTIKMLTCLILPTSGTAKVSGYDVLKNPNEVRQKIGMVPQLVSLYGDLTVKENIHLCADFYGLQEDLKISRADELMEMVDIKYAENKLVKQLSGGMKQKASVVASLIHQPEILFLDEPTIGLDPTTKRVLWDLVEELNSNGHTIILCSHDMYEVELLCDDVGIVSQGKLAAFDTPQGLKDTMIKEIKEENSRVDSNVSEALEKILEETDPDDKKAVEYIKGNMSNNNIDLKELSVMISNKNEEMLNTLNNLSIVHDVVEHASGRITMDIEDSDEAVSKVISDIIEQGGNITSIATKDPSLEDVFMRVTSKKKQEQGVNDGGN</sequence>
<dbReference type="NCBIfam" id="TIGR01188">
    <property type="entry name" value="drrA"/>
    <property type="match status" value="1"/>
</dbReference>
<name>A0A2A2H6G1_METBR</name>
<evidence type="ECO:0000256" key="1">
    <source>
        <dbReference type="ARBA" id="ARBA00004413"/>
    </source>
</evidence>
<comment type="subcellular location">
    <subcellularLocation>
        <location evidence="1">Cell membrane</location>
        <topology evidence="1">Peripheral membrane protein</topology>
        <orientation evidence="1">Cytoplasmic side</orientation>
    </subcellularLocation>
</comment>
<dbReference type="AlphaFoldDB" id="A0A2A2H6G1"/>
<keyword evidence="2" id="KW-0813">Transport</keyword>
<protein>
    <submittedName>
        <fullName evidence="7">Daunorubicin ABC transporter ATP-binding protein</fullName>
    </submittedName>
</protein>
<evidence type="ECO:0000256" key="3">
    <source>
        <dbReference type="ARBA" id="ARBA00022741"/>
    </source>
</evidence>
<dbReference type="Gene3D" id="3.40.50.300">
    <property type="entry name" value="P-loop containing nucleotide triphosphate hydrolases"/>
    <property type="match status" value="1"/>
</dbReference>
<proteinExistence type="inferred from homology"/>
<dbReference type="SMART" id="SM00382">
    <property type="entry name" value="AAA"/>
    <property type="match status" value="1"/>
</dbReference>
<dbReference type="PROSITE" id="PS00211">
    <property type="entry name" value="ABC_TRANSPORTER_1"/>
    <property type="match status" value="1"/>
</dbReference>
<dbReference type="InterPro" id="IPR005894">
    <property type="entry name" value="DrrA"/>
</dbReference>
<dbReference type="InterPro" id="IPR025302">
    <property type="entry name" value="DrrA1/2-like_C"/>
</dbReference>
<dbReference type="GO" id="GO:0043215">
    <property type="term" value="P:daunorubicin transport"/>
    <property type="evidence" value="ECO:0007669"/>
    <property type="project" value="InterPro"/>
</dbReference>
<evidence type="ECO:0000313" key="7">
    <source>
        <dbReference type="EMBL" id="PAV04853.1"/>
    </source>
</evidence>
<feature type="domain" description="ABC transporter" evidence="6">
    <location>
        <begin position="5"/>
        <end position="236"/>
    </location>
</feature>